<comment type="caution">
    <text evidence="5">The sequence shown here is derived from an EMBL/GenBank/DDBJ whole genome shotgun (WGS) entry which is preliminary data.</text>
</comment>
<keyword evidence="2" id="KW-0963">Cytoplasm</keyword>
<dbReference type="Gene3D" id="3.90.950.10">
    <property type="match status" value="1"/>
</dbReference>
<reference evidence="5" key="1">
    <citation type="journal article" date="2015" name="Nature">
        <title>Complex archaea that bridge the gap between prokaryotes and eukaryotes.</title>
        <authorList>
            <person name="Spang A."/>
            <person name="Saw J.H."/>
            <person name="Jorgensen S.L."/>
            <person name="Zaremba-Niedzwiedzka K."/>
            <person name="Martijn J."/>
            <person name="Lind A.E."/>
            <person name="van Eijk R."/>
            <person name="Schleper C."/>
            <person name="Guy L."/>
            <person name="Ettema T.J."/>
        </authorList>
    </citation>
    <scope>NUCLEOTIDE SEQUENCE</scope>
</reference>
<dbReference type="PIRSF" id="PIRSF006305">
    <property type="entry name" value="Maf"/>
    <property type="match status" value="1"/>
</dbReference>
<dbReference type="FunFam" id="3.90.950.10:FF:000005">
    <property type="entry name" value="7-methyl-GTP pyrophosphatase"/>
    <property type="match status" value="1"/>
</dbReference>
<dbReference type="Pfam" id="PF02545">
    <property type="entry name" value="Maf"/>
    <property type="match status" value="1"/>
</dbReference>
<evidence type="ECO:0000256" key="2">
    <source>
        <dbReference type="ARBA" id="ARBA00022490"/>
    </source>
</evidence>
<dbReference type="InterPro" id="IPR029001">
    <property type="entry name" value="ITPase-like_fam"/>
</dbReference>
<name>A0A0F9LTU9_9ZZZZ</name>
<proteinExistence type="inferred from homology"/>
<keyword evidence="3" id="KW-0378">Hydrolase</keyword>
<organism evidence="5">
    <name type="scientific">marine sediment metagenome</name>
    <dbReference type="NCBI Taxonomy" id="412755"/>
    <lineage>
        <taxon>unclassified sequences</taxon>
        <taxon>metagenomes</taxon>
        <taxon>ecological metagenomes</taxon>
    </lineage>
</organism>
<dbReference type="PANTHER" id="PTHR43213">
    <property type="entry name" value="BIFUNCTIONAL DTTP/UTP PYROPHOSPHATASE/METHYLTRANSFERASE PROTEIN-RELATED"/>
    <property type="match status" value="1"/>
</dbReference>
<comment type="subcellular location">
    <subcellularLocation>
        <location evidence="1">Cytoplasm</location>
    </subcellularLocation>
</comment>
<keyword evidence="4" id="KW-0546">Nucleotide metabolism</keyword>
<dbReference type="HAMAP" id="MF_00528">
    <property type="entry name" value="Maf"/>
    <property type="match status" value="1"/>
</dbReference>
<evidence type="ECO:0000313" key="5">
    <source>
        <dbReference type="EMBL" id="KKM98549.1"/>
    </source>
</evidence>
<evidence type="ECO:0008006" key="6">
    <source>
        <dbReference type="Google" id="ProtNLM"/>
    </source>
</evidence>
<accession>A0A0F9LTU9</accession>
<dbReference type="GO" id="GO:0009117">
    <property type="term" value="P:nucleotide metabolic process"/>
    <property type="evidence" value="ECO:0007669"/>
    <property type="project" value="UniProtKB-KW"/>
</dbReference>
<dbReference type="PANTHER" id="PTHR43213:SF10">
    <property type="entry name" value="7-METHYL-GTP PYROPHOSPHATASE"/>
    <property type="match status" value="1"/>
</dbReference>
<protein>
    <recommendedName>
        <fullName evidence="6">Maf-like protein</fullName>
    </recommendedName>
</protein>
<dbReference type="GO" id="GO:0005737">
    <property type="term" value="C:cytoplasm"/>
    <property type="evidence" value="ECO:0007669"/>
    <property type="project" value="UniProtKB-SubCell"/>
</dbReference>
<sequence length="198" mass="21907">MQKIVLASSSPYRADLLKKLGLPFTQASPNIDETAFDNEAPTELVTRLAKSKAIILAEHNPDSLIIGSDQVAVIGDRILGKPGDTEKAFEQLSIASGNKVTFITGITLYNSRTQSIQHSVEFYNVYFRELTAEQISFYIEKEQPFDCAGSFKSEGFGVSLFKRMEGDDPNTLIGLPLIKLIELLNLENIDVLQPNKPI</sequence>
<dbReference type="GO" id="GO:0047429">
    <property type="term" value="F:nucleoside triphosphate diphosphatase activity"/>
    <property type="evidence" value="ECO:0007669"/>
    <property type="project" value="InterPro"/>
</dbReference>
<dbReference type="CDD" id="cd00555">
    <property type="entry name" value="Maf"/>
    <property type="match status" value="1"/>
</dbReference>
<evidence type="ECO:0000256" key="4">
    <source>
        <dbReference type="ARBA" id="ARBA00023080"/>
    </source>
</evidence>
<evidence type="ECO:0000256" key="3">
    <source>
        <dbReference type="ARBA" id="ARBA00022801"/>
    </source>
</evidence>
<gene>
    <name evidence="5" type="ORF">LCGC14_1156810</name>
</gene>
<dbReference type="EMBL" id="LAZR01005608">
    <property type="protein sequence ID" value="KKM98549.1"/>
    <property type="molecule type" value="Genomic_DNA"/>
</dbReference>
<dbReference type="AlphaFoldDB" id="A0A0F9LTU9"/>
<evidence type="ECO:0000256" key="1">
    <source>
        <dbReference type="ARBA" id="ARBA00004496"/>
    </source>
</evidence>
<dbReference type="NCBIfam" id="TIGR00172">
    <property type="entry name" value="maf"/>
    <property type="match status" value="1"/>
</dbReference>
<dbReference type="SUPFAM" id="SSF52972">
    <property type="entry name" value="ITPase-like"/>
    <property type="match status" value="1"/>
</dbReference>
<dbReference type="InterPro" id="IPR003697">
    <property type="entry name" value="Maf-like"/>
</dbReference>